<dbReference type="EMBL" id="FUXL01000008">
    <property type="protein sequence ID" value="SKA22461.1"/>
    <property type="molecule type" value="Genomic_DNA"/>
</dbReference>
<dbReference type="Proteomes" id="UP000190135">
    <property type="component" value="Unassembled WGS sequence"/>
</dbReference>
<evidence type="ECO:0000256" key="1">
    <source>
        <dbReference type="SAM" id="SignalP"/>
    </source>
</evidence>
<organism evidence="2 3">
    <name type="scientific">Consotaella salsifontis</name>
    <dbReference type="NCBI Taxonomy" id="1365950"/>
    <lineage>
        <taxon>Bacteria</taxon>
        <taxon>Pseudomonadati</taxon>
        <taxon>Pseudomonadota</taxon>
        <taxon>Alphaproteobacteria</taxon>
        <taxon>Hyphomicrobiales</taxon>
        <taxon>Aurantimonadaceae</taxon>
        <taxon>Consotaella</taxon>
    </lineage>
</organism>
<dbReference type="Pfam" id="PF16868">
    <property type="entry name" value="NMT1_3"/>
    <property type="match status" value="1"/>
</dbReference>
<keyword evidence="1" id="KW-0732">Signal</keyword>
<sequence>MRKSLLALAAAAAFALPSVARAADDVVIAMGSISGSTYALGIQVSEILRDKFPSISVDVKSGGALGNVLLVDKGRATFGHTSSGLAFSAYQGLEPFKDKAENIRGMAKFMDSIFQFAILDSAPVKSFEEIKQQHYPLKLAVGPKGRENELLSRRVLEAYGITYDMIEDWGGRIEFVNIGDASSLLRDGHIDAVTMLSGIPYGPITEITSARPLRFLALNDDVRKQLDADYGYVDATIQPGSYDGQDQAIGTIGGGVILVANKDADAEVIYQATKWINSPEGIKSLGALSGGIRDYLTGPAAGRAGLPIPLHEGAARFYQEAGIQD</sequence>
<evidence type="ECO:0008006" key="4">
    <source>
        <dbReference type="Google" id="ProtNLM"/>
    </source>
</evidence>
<accession>A0A1T4S3R6</accession>
<protein>
    <recommendedName>
        <fullName evidence="4">TRAP transporter solute receptor, TAXI family</fullName>
    </recommendedName>
</protein>
<dbReference type="Gene3D" id="3.40.190.10">
    <property type="entry name" value="Periplasmic binding protein-like II"/>
    <property type="match status" value="2"/>
</dbReference>
<dbReference type="PANTHER" id="PTHR42941:SF1">
    <property type="entry name" value="SLL1037 PROTEIN"/>
    <property type="match status" value="1"/>
</dbReference>
<dbReference type="RefSeq" id="WP_165690859.1">
    <property type="nucleotide sequence ID" value="NZ_FUXL01000008.1"/>
</dbReference>
<dbReference type="NCBIfam" id="TIGR02122">
    <property type="entry name" value="TRAP_TAXI"/>
    <property type="match status" value="1"/>
</dbReference>
<evidence type="ECO:0000313" key="2">
    <source>
        <dbReference type="EMBL" id="SKA22461.1"/>
    </source>
</evidence>
<reference evidence="2 3" key="1">
    <citation type="submission" date="2017-02" db="EMBL/GenBank/DDBJ databases">
        <authorList>
            <person name="Peterson S.W."/>
        </authorList>
    </citation>
    <scope>NUCLEOTIDE SEQUENCE [LARGE SCALE GENOMIC DNA]</scope>
    <source>
        <strain evidence="2 3">USBA 369</strain>
    </source>
</reference>
<dbReference type="SUPFAM" id="SSF53850">
    <property type="entry name" value="Periplasmic binding protein-like II"/>
    <property type="match status" value="1"/>
</dbReference>
<feature type="chain" id="PRO_5010545272" description="TRAP transporter solute receptor, TAXI family" evidence="1">
    <location>
        <begin position="23"/>
        <end position="325"/>
    </location>
</feature>
<dbReference type="STRING" id="1365950.SAMN05428963_108207"/>
<keyword evidence="3" id="KW-1185">Reference proteome</keyword>
<dbReference type="AlphaFoldDB" id="A0A1T4S3R6"/>
<proteinExistence type="predicted"/>
<gene>
    <name evidence="2" type="ORF">SAMN05428963_108207</name>
</gene>
<feature type="signal peptide" evidence="1">
    <location>
        <begin position="1"/>
        <end position="22"/>
    </location>
</feature>
<dbReference type="InterPro" id="IPR011852">
    <property type="entry name" value="TRAP_TAXI"/>
</dbReference>
<dbReference type="PANTHER" id="PTHR42941">
    <property type="entry name" value="SLL1037 PROTEIN"/>
    <property type="match status" value="1"/>
</dbReference>
<name>A0A1T4S3R6_9HYPH</name>
<evidence type="ECO:0000313" key="3">
    <source>
        <dbReference type="Proteomes" id="UP000190135"/>
    </source>
</evidence>